<reference evidence="4" key="1">
    <citation type="submission" date="2022-11" db="UniProtKB">
        <authorList>
            <consortium name="WormBaseParasite"/>
        </authorList>
    </citation>
    <scope>IDENTIFICATION</scope>
</reference>
<organism evidence="3 4">
    <name type="scientific">Meloidogyne incognita</name>
    <name type="common">Southern root-knot nematode worm</name>
    <name type="synonym">Oxyuris incognita</name>
    <dbReference type="NCBI Taxonomy" id="6306"/>
    <lineage>
        <taxon>Eukaryota</taxon>
        <taxon>Metazoa</taxon>
        <taxon>Ecdysozoa</taxon>
        <taxon>Nematoda</taxon>
        <taxon>Chromadorea</taxon>
        <taxon>Rhabditida</taxon>
        <taxon>Tylenchina</taxon>
        <taxon>Tylenchomorpha</taxon>
        <taxon>Tylenchoidea</taxon>
        <taxon>Meloidogynidae</taxon>
        <taxon>Meloidogyninae</taxon>
        <taxon>Meloidogyne</taxon>
        <taxon>Meloidogyne incognita group</taxon>
    </lineage>
</organism>
<protein>
    <submittedName>
        <fullName evidence="4">Uncharacterized protein</fullName>
    </submittedName>
</protein>
<feature type="transmembrane region" description="Helical" evidence="2">
    <location>
        <begin position="581"/>
        <end position="600"/>
    </location>
</feature>
<keyword evidence="3" id="KW-1185">Reference proteome</keyword>
<evidence type="ECO:0000256" key="1">
    <source>
        <dbReference type="SAM" id="MobiDB-lite"/>
    </source>
</evidence>
<name>A0A914KMZ8_MELIC</name>
<dbReference type="AlphaFoldDB" id="A0A914KMZ8"/>
<proteinExistence type="predicted"/>
<dbReference type="Proteomes" id="UP000887563">
    <property type="component" value="Unplaced"/>
</dbReference>
<keyword evidence="2" id="KW-1133">Transmembrane helix</keyword>
<keyword evidence="2" id="KW-0472">Membrane</keyword>
<evidence type="ECO:0000313" key="3">
    <source>
        <dbReference type="Proteomes" id="UP000887563"/>
    </source>
</evidence>
<accession>A0A914KMZ8</accession>
<evidence type="ECO:0000313" key="4">
    <source>
        <dbReference type="WBParaSite" id="Minc3s00054g02847"/>
    </source>
</evidence>
<keyword evidence="2" id="KW-0812">Transmembrane</keyword>
<sequence>MEYDQGYITANHSTYGASYNTLCNLCEFAHKQHENAHPMHIISDMWKYWNNSNVCIDNWADIWLKSKHNNAETRTKKKKNAKVFQCQTPTSQHERPNQEVTEGKSTMLNLPRVTTTMFSRQVKEEIKQPVIKTQQESKEYKEVKEESKMIPDATPTNNKAQLISADIKVTAQGNHTEGVSTIILLGSISQICYTVKEATKPPKEVFDNIHLKPEGLIDTGQPRRQSDVILIHTLAKTNEIITSEITHKNDNNDNSVISEETSKEPSHPIRQNPDTSPTTIVSMQSNRQDDKWDKATEMQSNDIDTDKPDKTIFEPDPSTNPKLFGLILILRVVSEIIKYLRPLQLHVFKTSKVYIKGPVHDSCSKKDDKAVCIWSIRHDQYSLLANCATYPTNNVDTSHGTPINDDGRLFSKPRANFCNGPETLMKSGTWISAKRQMDLNTFLCDYQTSRIYRQLDATQQSTKPNQFRLRLYHQNMHLDGIYLELLMLRLIRQNSFDHFNNKNDCDYFTIQFNAFHSIYFLCGRPDVPSRKRKDVRQMETFSTNGYLHFHHHPQMKSIRSLKLVSNCQPHELEWRKAVKKFFVIFITYLSPLPSFIYLYLSLSIS</sequence>
<evidence type="ECO:0000256" key="2">
    <source>
        <dbReference type="SAM" id="Phobius"/>
    </source>
</evidence>
<dbReference type="WBParaSite" id="Minc3s00054g02847">
    <property type="protein sequence ID" value="Minc3s00054g02847"/>
    <property type="gene ID" value="Minc3s00054g02847"/>
</dbReference>
<feature type="region of interest" description="Disordered" evidence="1">
    <location>
        <begin position="245"/>
        <end position="279"/>
    </location>
</feature>